<dbReference type="Gene3D" id="3.30.70.1060">
    <property type="entry name" value="Dimeric alpha+beta barrel"/>
    <property type="match status" value="1"/>
</dbReference>
<sequence length="124" mass="13730">MKYLILIYSNPKSRAAWDKLTDEQQMQFGKDHYDLSDKLRASGELIVSEGLPGPETGKGVSIRDGEVVVTDGPFAEAKEYLAGFYLVEADTIDQVIAHAATLPDAHNDGIEVRPVWDMSMLDDM</sequence>
<feature type="domain" description="YCII-related" evidence="2">
    <location>
        <begin position="1"/>
        <end position="118"/>
    </location>
</feature>
<dbReference type="InterPro" id="IPR005545">
    <property type="entry name" value="YCII"/>
</dbReference>
<dbReference type="eggNOG" id="COG3795">
    <property type="taxonomic scope" value="Bacteria"/>
</dbReference>
<dbReference type="Pfam" id="PF03795">
    <property type="entry name" value="YCII"/>
    <property type="match status" value="1"/>
</dbReference>
<proteinExistence type="inferred from homology"/>
<organism evidence="3 4">
    <name type="scientific">Lentzea aerocolonigenes</name>
    <name type="common">Lechevalieria aerocolonigenes</name>
    <name type="synonym">Saccharothrix aerocolonigenes</name>
    <dbReference type="NCBI Taxonomy" id="68170"/>
    <lineage>
        <taxon>Bacteria</taxon>
        <taxon>Bacillati</taxon>
        <taxon>Actinomycetota</taxon>
        <taxon>Actinomycetes</taxon>
        <taxon>Pseudonocardiales</taxon>
        <taxon>Pseudonocardiaceae</taxon>
        <taxon>Lentzea</taxon>
    </lineage>
</organism>
<reference evidence="3 4" key="1">
    <citation type="submission" date="2015-02" db="EMBL/GenBank/DDBJ databases">
        <authorList>
            <person name="Ju K.-S."/>
            <person name="Doroghazi J.R."/>
            <person name="Metcalf W."/>
        </authorList>
    </citation>
    <scope>NUCLEOTIDE SEQUENCE [LARGE SCALE GENOMIC DNA]</scope>
    <source>
        <strain evidence="3 4">NRRL B-16140</strain>
    </source>
</reference>
<evidence type="ECO:0000259" key="2">
    <source>
        <dbReference type="Pfam" id="PF03795"/>
    </source>
</evidence>
<dbReference type="Proteomes" id="UP000033393">
    <property type="component" value="Unassembled WGS sequence"/>
</dbReference>
<dbReference type="PANTHER" id="PTHR35174:SF3">
    <property type="entry name" value="BLL7171 PROTEIN"/>
    <property type="match status" value="1"/>
</dbReference>
<dbReference type="InterPro" id="IPR011008">
    <property type="entry name" value="Dimeric_a/b-barrel"/>
</dbReference>
<evidence type="ECO:0000313" key="3">
    <source>
        <dbReference type="EMBL" id="KJK40471.1"/>
    </source>
</evidence>
<accession>A0A0F0GGZ1</accession>
<dbReference type="OrthoDB" id="668782at2"/>
<comment type="similarity">
    <text evidence="1">Belongs to the YciI family.</text>
</comment>
<protein>
    <recommendedName>
        <fullName evidence="2">YCII-related domain-containing protein</fullName>
    </recommendedName>
</protein>
<dbReference type="STRING" id="68170.GCA_000974445_04055"/>
<keyword evidence="4" id="KW-1185">Reference proteome</keyword>
<gene>
    <name evidence="3" type="ORF">UK23_40330</name>
</gene>
<dbReference type="PATRIC" id="fig|68170.10.peg.782"/>
<evidence type="ECO:0000313" key="4">
    <source>
        <dbReference type="Proteomes" id="UP000033393"/>
    </source>
</evidence>
<dbReference type="SUPFAM" id="SSF54909">
    <property type="entry name" value="Dimeric alpha+beta barrel"/>
    <property type="match status" value="1"/>
</dbReference>
<name>A0A0F0GGZ1_LENAE</name>
<comment type="caution">
    <text evidence="3">The sequence shown here is derived from an EMBL/GenBank/DDBJ whole genome shotgun (WGS) entry which is preliminary data.</text>
</comment>
<dbReference type="EMBL" id="JYJG01000400">
    <property type="protein sequence ID" value="KJK40471.1"/>
    <property type="molecule type" value="Genomic_DNA"/>
</dbReference>
<dbReference type="AlphaFoldDB" id="A0A0F0GGZ1"/>
<dbReference type="PANTHER" id="PTHR35174">
    <property type="entry name" value="BLL7171 PROTEIN-RELATED"/>
    <property type="match status" value="1"/>
</dbReference>
<evidence type="ECO:0000256" key="1">
    <source>
        <dbReference type="ARBA" id="ARBA00007689"/>
    </source>
</evidence>
<dbReference type="RefSeq" id="WP_045317079.1">
    <property type="nucleotide sequence ID" value="NZ_JYJG01000400.1"/>
</dbReference>